<dbReference type="Proteomes" id="UP001367508">
    <property type="component" value="Unassembled WGS sequence"/>
</dbReference>
<evidence type="ECO:0000256" key="4">
    <source>
        <dbReference type="ARBA" id="ARBA00023125"/>
    </source>
</evidence>
<keyword evidence="9" id="KW-1185">Reference proteome</keyword>
<evidence type="ECO:0008006" key="10">
    <source>
        <dbReference type="Google" id="ProtNLM"/>
    </source>
</evidence>
<dbReference type="PANTHER" id="PTHR13421">
    <property type="entry name" value="SNRNA-ACTIVATING PROTEIN COMPLEX SUBUNIT 3"/>
    <property type="match status" value="1"/>
</dbReference>
<gene>
    <name evidence="8" type="ORF">VNO77_06048</name>
</gene>
<dbReference type="GO" id="GO:0042795">
    <property type="term" value="P:snRNA transcription by RNA polymerase II"/>
    <property type="evidence" value="ECO:0007669"/>
    <property type="project" value="TreeGrafter"/>
</dbReference>
<dbReference type="GO" id="GO:0003681">
    <property type="term" value="F:bent DNA binding"/>
    <property type="evidence" value="ECO:0007669"/>
    <property type="project" value="TreeGrafter"/>
</dbReference>
<reference evidence="8 9" key="1">
    <citation type="submission" date="2024-01" db="EMBL/GenBank/DDBJ databases">
        <title>The genomes of 5 underutilized Papilionoideae crops provide insights into root nodulation and disease resistanc.</title>
        <authorList>
            <person name="Jiang F."/>
        </authorList>
    </citation>
    <scope>NUCLEOTIDE SEQUENCE [LARGE SCALE GENOMIC DNA]</scope>
    <source>
        <strain evidence="8">LVBAO_FW01</strain>
        <tissue evidence="8">Leaves</tissue>
    </source>
</reference>
<dbReference type="GO" id="GO:0005634">
    <property type="term" value="C:nucleus"/>
    <property type="evidence" value="ECO:0007669"/>
    <property type="project" value="UniProtKB-SubCell"/>
</dbReference>
<keyword evidence="3" id="KW-0805">Transcription regulation</keyword>
<dbReference type="GO" id="GO:0019185">
    <property type="term" value="C:snRNA-activating protein complex"/>
    <property type="evidence" value="ECO:0007669"/>
    <property type="project" value="TreeGrafter"/>
</dbReference>
<proteinExistence type="inferred from homology"/>
<keyword evidence="4" id="KW-0238">DNA-binding</keyword>
<dbReference type="GO" id="GO:0042796">
    <property type="term" value="P:snRNA transcription by RNA polymerase III"/>
    <property type="evidence" value="ECO:0007669"/>
    <property type="project" value="TreeGrafter"/>
</dbReference>
<organism evidence="8 9">
    <name type="scientific">Canavalia gladiata</name>
    <name type="common">Sword bean</name>
    <name type="synonym">Dolichos gladiatus</name>
    <dbReference type="NCBI Taxonomy" id="3824"/>
    <lineage>
        <taxon>Eukaryota</taxon>
        <taxon>Viridiplantae</taxon>
        <taxon>Streptophyta</taxon>
        <taxon>Embryophyta</taxon>
        <taxon>Tracheophyta</taxon>
        <taxon>Spermatophyta</taxon>
        <taxon>Magnoliopsida</taxon>
        <taxon>eudicotyledons</taxon>
        <taxon>Gunneridae</taxon>
        <taxon>Pentapetalae</taxon>
        <taxon>rosids</taxon>
        <taxon>fabids</taxon>
        <taxon>Fabales</taxon>
        <taxon>Fabaceae</taxon>
        <taxon>Papilionoideae</taxon>
        <taxon>50 kb inversion clade</taxon>
        <taxon>NPAAA clade</taxon>
        <taxon>indigoferoid/millettioid clade</taxon>
        <taxon>Phaseoleae</taxon>
        <taxon>Canavalia</taxon>
    </lineage>
</organism>
<dbReference type="Pfam" id="PF12251">
    <property type="entry name" value="SNAPC3"/>
    <property type="match status" value="1"/>
</dbReference>
<evidence type="ECO:0000256" key="2">
    <source>
        <dbReference type="ARBA" id="ARBA00010410"/>
    </source>
</evidence>
<dbReference type="AlphaFoldDB" id="A0AAN9RES2"/>
<dbReference type="InterPro" id="IPR022042">
    <property type="entry name" value="snRNA-activating_su3"/>
</dbReference>
<dbReference type="GO" id="GO:0000978">
    <property type="term" value="F:RNA polymerase II cis-regulatory region sequence-specific DNA binding"/>
    <property type="evidence" value="ECO:0007669"/>
    <property type="project" value="TreeGrafter"/>
</dbReference>
<dbReference type="PANTHER" id="PTHR13421:SF16">
    <property type="entry name" value="SNRNA-ACTIVATING PROTEIN COMPLEX SUBUNIT 3"/>
    <property type="match status" value="1"/>
</dbReference>
<evidence type="ECO:0000256" key="3">
    <source>
        <dbReference type="ARBA" id="ARBA00023015"/>
    </source>
</evidence>
<sequence>MTSGLRPQGRALPPTASPCCKPSVFELTTATLLRGLPRLHIDHCASKHGMLLRTCLNALHAFKQACRADRPYNKLEEMESSIPETGECDLSVPIPRGGPIYVSNMVGPSIRVPHFLNSLLSELQNLEAELSEDSSHHDISVDDLKVFTEDELMDMALREVFEGRENNENHPPLLDQPNAGCHEKYSKRKRRGMNSSVLEGDCIEKVERVVRIKQKQEEDKAAVKLHSFNPVYRINESAHKSARTERMRSLRSTSSTRKVNTVSLQEHIPVQYPEVVLSVEIYHNVRRAVKTQELLVLGEQTLTALRDKIFCSTDQVMHKAGQHDPSGYFLIEDVFCTDLRDPSAIDLTRPILDWLRYSKEEAQKKWEYIITGELQHKQKAIMGEASASHLPHFTSVEMHKIRFCDLSFRLGAGYLYCHQGDCTHTLVIRDMRLMHPDDVHNRAVYPIIMFQLKLRFQKCSVCKIFRATKVTVEDKWTPENPCYFCDECFPLLHLAEDGSPLYTDFIEYDYNHD</sequence>
<evidence type="ECO:0000256" key="1">
    <source>
        <dbReference type="ARBA" id="ARBA00004123"/>
    </source>
</evidence>
<keyword evidence="5" id="KW-0804">Transcription</keyword>
<dbReference type="GO" id="GO:0001046">
    <property type="term" value="F:core promoter sequence-specific DNA binding"/>
    <property type="evidence" value="ECO:0007669"/>
    <property type="project" value="TreeGrafter"/>
</dbReference>
<evidence type="ECO:0000256" key="5">
    <source>
        <dbReference type="ARBA" id="ARBA00023163"/>
    </source>
</evidence>
<comment type="subcellular location">
    <subcellularLocation>
        <location evidence="1">Nucleus</location>
    </subcellularLocation>
</comment>
<comment type="similarity">
    <text evidence="2">Belongs to the SNAPC3/SRD2 family.</text>
</comment>
<accession>A0AAN9RES2</accession>
<dbReference type="EMBL" id="JAYMYQ010000001">
    <property type="protein sequence ID" value="KAK7363888.1"/>
    <property type="molecule type" value="Genomic_DNA"/>
</dbReference>
<evidence type="ECO:0000313" key="9">
    <source>
        <dbReference type="Proteomes" id="UP001367508"/>
    </source>
</evidence>
<evidence type="ECO:0000256" key="6">
    <source>
        <dbReference type="ARBA" id="ARBA00023242"/>
    </source>
</evidence>
<feature type="compositionally biased region" description="Basic and acidic residues" evidence="7">
    <location>
        <begin position="239"/>
        <end position="248"/>
    </location>
</feature>
<evidence type="ECO:0000313" key="8">
    <source>
        <dbReference type="EMBL" id="KAK7363888.1"/>
    </source>
</evidence>
<protein>
    <recommendedName>
        <fullName evidence="10">snRNA-activating protein complex subunit</fullName>
    </recommendedName>
</protein>
<dbReference type="GO" id="GO:0001006">
    <property type="term" value="F:RNA polymerase III type 3 promoter sequence-specific DNA binding"/>
    <property type="evidence" value="ECO:0007669"/>
    <property type="project" value="TreeGrafter"/>
</dbReference>
<evidence type="ECO:0000256" key="7">
    <source>
        <dbReference type="SAM" id="MobiDB-lite"/>
    </source>
</evidence>
<name>A0AAN9RES2_CANGL</name>
<feature type="region of interest" description="Disordered" evidence="7">
    <location>
        <begin position="239"/>
        <end position="258"/>
    </location>
</feature>
<keyword evidence="6" id="KW-0539">Nucleus</keyword>
<comment type="caution">
    <text evidence="8">The sequence shown here is derived from an EMBL/GenBank/DDBJ whole genome shotgun (WGS) entry which is preliminary data.</text>
</comment>